<evidence type="ECO:0000259" key="4">
    <source>
        <dbReference type="PROSITE" id="PS50158"/>
    </source>
</evidence>
<gene>
    <name evidence="5" type="ORF">L198_08318</name>
</gene>
<evidence type="ECO:0000256" key="3">
    <source>
        <dbReference type="SAM" id="MobiDB-lite"/>
    </source>
</evidence>
<evidence type="ECO:0000313" key="6">
    <source>
        <dbReference type="Proteomes" id="UP000094819"/>
    </source>
</evidence>
<dbReference type="GO" id="GO:0008270">
    <property type="term" value="F:zinc ion binding"/>
    <property type="evidence" value="ECO:0007669"/>
    <property type="project" value="UniProtKB-KW"/>
</dbReference>
<dbReference type="EMBL" id="AWGH01000078">
    <property type="protein sequence ID" value="ODN72661.1"/>
    <property type="molecule type" value="Genomic_DNA"/>
</dbReference>
<keyword evidence="2" id="KW-0479">Metal-binding</keyword>
<keyword evidence="1" id="KW-0507">mRNA processing</keyword>
<dbReference type="Gene3D" id="4.10.60.10">
    <property type="entry name" value="Zinc finger, CCHC-type"/>
    <property type="match status" value="1"/>
</dbReference>
<feature type="domain" description="CCHC-type" evidence="4">
    <location>
        <begin position="395"/>
        <end position="410"/>
    </location>
</feature>
<dbReference type="InterPro" id="IPR001878">
    <property type="entry name" value="Znf_CCHC"/>
</dbReference>
<dbReference type="GeneID" id="30197528"/>
<dbReference type="PROSITE" id="PS50158">
    <property type="entry name" value="ZF_CCHC"/>
    <property type="match status" value="1"/>
</dbReference>
<dbReference type="SUPFAM" id="SSF57756">
    <property type="entry name" value="Retrovirus zinc finger-like domains"/>
    <property type="match status" value="1"/>
</dbReference>
<dbReference type="GO" id="GO:0006397">
    <property type="term" value="P:mRNA processing"/>
    <property type="evidence" value="ECO:0007669"/>
    <property type="project" value="UniProtKB-KW"/>
</dbReference>
<keyword evidence="6" id="KW-1185">Reference proteome</keyword>
<accession>A0A1E3HB36</accession>
<dbReference type="GO" id="GO:0003676">
    <property type="term" value="F:nucleic acid binding"/>
    <property type="evidence" value="ECO:0007669"/>
    <property type="project" value="InterPro"/>
</dbReference>
<dbReference type="InterPro" id="IPR036875">
    <property type="entry name" value="Znf_CCHC_sf"/>
</dbReference>
<reference evidence="5 6" key="1">
    <citation type="submission" date="2016-06" db="EMBL/GenBank/DDBJ databases">
        <title>Evolution of pathogenesis and genome organization in the Tremellales.</title>
        <authorList>
            <person name="Cuomo C."/>
            <person name="Litvintseva A."/>
            <person name="Heitman J."/>
            <person name="Chen Y."/>
            <person name="Sun S."/>
            <person name="Springer D."/>
            <person name="Dromer F."/>
            <person name="Young S."/>
            <person name="Zeng Q."/>
            <person name="Chapman S."/>
            <person name="Gujja S."/>
            <person name="Saif S."/>
            <person name="Birren B."/>
        </authorList>
    </citation>
    <scope>NUCLEOTIDE SEQUENCE [LARGE SCALE GENOMIC DNA]</scope>
    <source>
        <strain evidence="5 6">CBS 7118</strain>
    </source>
</reference>
<dbReference type="Proteomes" id="UP000094819">
    <property type="component" value="Unassembled WGS sequence"/>
</dbReference>
<proteinExistence type="predicted"/>
<organism evidence="5 6">
    <name type="scientific">Cryptococcus wingfieldii CBS 7118</name>
    <dbReference type="NCBI Taxonomy" id="1295528"/>
    <lineage>
        <taxon>Eukaryota</taxon>
        <taxon>Fungi</taxon>
        <taxon>Dikarya</taxon>
        <taxon>Basidiomycota</taxon>
        <taxon>Agaricomycotina</taxon>
        <taxon>Tremellomycetes</taxon>
        <taxon>Tremellales</taxon>
        <taxon>Cryptococcaceae</taxon>
        <taxon>Cryptococcus</taxon>
    </lineage>
</organism>
<dbReference type="RefSeq" id="XP_019027737.1">
    <property type="nucleotide sequence ID" value="XM_019180283.1"/>
</dbReference>
<protein>
    <recommendedName>
        <fullName evidence="4">CCHC-type domain-containing protein</fullName>
    </recommendedName>
</protein>
<keyword evidence="2" id="KW-0863">Zinc-finger</keyword>
<dbReference type="OrthoDB" id="2578280at2759"/>
<sequence length="442" mass="48913">MSPPDDKPADTAPGASKPKLISIFYDEDDNPLDTTAAAGRPVLRLDKTGKIILGPVPPIIDMTVPLQSDEKGTSYPGHQLPPHILSGPTPRAPASESQTSSQDSLRLSDLQVIIESMQRHQTELQRAQVDPPKLPSLSSLCASNLGMVRHLHDLQKYFVEYDSRFPDSAPSTPQWRVSQANKSIAKVDAYHYWSMVTGAACVSWESWQDEFKKKALSPNWESETRRVFEGLQCQGSTLAAWTAFEEKAGECQMVLSDCLGAITESDMRRKLVFGLPSHILTRVEDRLEDRGLGRSVISLPLLRSIIDRTFRTEHPTPPPAVYSSTTRQFRPAPAATPRPSASPAAPTTSSNAPTHLNGRSLTPEEQGWITNRKLPPKSTDAGDRARDFLDKNKLCYFCRKAGHMSGQCPRRLEEAVVAHVNIDDIDEEGDTPPYLCRRRSLG</sequence>
<feature type="region of interest" description="Disordered" evidence="3">
    <location>
        <begin position="67"/>
        <end position="105"/>
    </location>
</feature>
<evidence type="ECO:0000256" key="1">
    <source>
        <dbReference type="ARBA" id="ARBA00022664"/>
    </source>
</evidence>
<keyword evidence="2" id="KW-0862">Zinc</keyword>
<evidence type="ECO:0000313" key="5">
    <source>
        <dbReference type="EMBL" id="ODN72661.1"/>
    </source>
</evidence>
<feature type="compositionally biased region" description="Low complexity" evidence="3">
    <location>
        <begin position="331"/>
        <end position="354"/>
    </location>
</feature>
<dbReference type="AlphaFoldDB" id="A0A1E3HB36"/>
<name>A0A1E3HB36_9TREE</name>
<evidence type="ECO:0000256" key="2">
    <source>
        <dbReference type="PROSITE-ProRule" id="PRU00047"/>
    </source>
</evidence>
<feature type="region of interest" description="Disordered" evidence="3">
    <location>
        <begin position="310"/>
        <end position="385"/>
    </location>
</feature>
<comment type="caution">
    <text evidence="5">The sequence shown here is derived from an EMBL/GenBank/DDBJ whole genome shotgun (WGS) entry which is preliminary data.</text>
</comment>